<dbReference type="Pfam" id="PF13450">
    <property type="entry name" value="NAD_binding_8"/>
    <property type="match status" value="1"/>
</dbReference>
<dbReference type="InterPro" id="IPR050703">
    <property type="entry name" value="Flavin_MAO"/>
</dbReference>
<sequence>MNLRLFPDNLRRVGRAASAFAVHGYNPGCQLMQEISPRKIAIIGGGVGAITAAYALTSAPDWQDRFDIAVYQLGWRLGGKGASGRNRSRGDRIEEHGLHIWAGFYDNAFRYMRDCYEQLVAMDLRKSDDPLGTWQNAFKPLNHFFLSEHVPTASEAWRPWRIDFFGNDAIPGDGGVLPSPFAMCQMLLEFLHDSLERVSGKTTSAAGNPPPLHAVVSHARSMPRNAHRHSLFQHNRLLELLAALRDWLDTNPGDDWIEDDETRRVYYMLDLGAAFIKGMTEDGVFTRGFDCIDDCECSDWLLRHGASRQAVNSVVFRGCYDYVFGYPGGMTDHRGVGAGTAMRGLMRLAFTYKGALFYKMQAGMGDTVFAPYYQVLRARGVKFRFFHAATHLGLSADQDHIETIEMVRQADLRTGDYEPLYSVKHLPCWPSEPDWDQLENGAELKAQGVDFECEASPPTGHRLTLHRGEDFDEVILGASLGSLPYMTKELCAASNRWQRMLDNVHTVATHAAQFWMTEPATETGWPALVTAHNANITQDPAQWQTLMTGFAEPLDTWADMSDLLMRENWPQPGPKSIAYFCSPAHDAADGGKDIKAQTRAWCDTHLTQIWPDTADAAGKFSLDTLYAEDGAQGEARFDQQYFRTNLYGSERYVLSTPGSVKYRMAPDNSGFDNLMLAGDWTLCGINAGCVEAATISGLAAARALTGSKEPIYGEGDLAASDQPDTPALLSSQFAQTAPWPITPAYLLGAMDGIFCFQALPDDEVRALLPAGLELGPQSITPDGTHPVTFLFNRQVGVRPSFMPKLLGFPSYHESIVAVSHLRRSGGDETLFSHLPALYLDDRLATLAGRAFYGMAKRPANVTMLNDRYTVRDDHNRLIWKAEYAQRDAPTRLADLADFNVIRDLLEQPLLMKRGPEFQAAAFDFGLSAAFATPVSASVQIGPANGVGLATASYHSPALGQDNTGRLPGAFRCWTNWTLSNPLDSTRVKRVAALQQGARL</sequence>
<dbReference type="Gene3D" id="2.40.400.10">
    <property type="entry name" value="Acetoacetate decarboxylase-like"/>
    <property type="match status" value="1"/>
</dbReference>
<organism evidence="1 2">
    <name type="scientific">Qingshengfaniella alkalisoli</name>
    <dbReference type="NCBI Taxonomy" id="2599296"/>
    <lineage>
        <taxon>Bacteria</taxon>
        <taxon>Pseudomonadati</taxon>
        <taxon>Pseudomonadota</taxon>
        <taxon>Alphaproteobacteria</taxon>
        <taxon>Rhodobacterales</taxon>
        <taxon>Paracoccaceae</taxon>
        <taxon>Qingshengfaniella</taxon>
    </lineage>
</organism>
<dbReference type="PANTHER" id="PTHR43563">
    <property type="entry name" value="AMINE OXIDASE"/>
    <property type="match status" value="1"/>
</dbReference>
<dbReference type="KEGG" id="lit:FPZ52_14105"/>
<evidence type="ECO:0000313" key="2">
    <source>
        <dbReference type="Proteomes" id="UP000318483"/>
    </source>
</evidence>
<geneLocation type="plasmid" evidence="1 2">
    <name>unnamed2</name>
</geneLocation>
<evidence type="ECO:0008006" key="3">
    <source>
        <dbReference type="Google" id="ProtNLM"/>
    </source>
</evidence>
<proteinExistence type="predicted"/>
<keyword evidence="2" id="KW-1185">Reference proteome</keyword>
<dbReference type="EMBL" id="CP042263">
    <property type="protein sequence ID" value="QDY70838.1"/>
    <property type="molecule type" value="Genomic_DNA"/>
</dbReference>
<dbReference type="OrthoDB" id="220163at2"/>
<dbReference type="SUPFAM" id="SSF160104">
    <property type="entry name" value="Acetoacetate decarboxylase-like"/>
    <property type="match status" value="1"/>
</dbReference>
<dbReference type="AlphaFoldDB" id="A0A5B8J216"/>
<dbReference type="InterPro" id="IPR036188">
    <property type="entry name" value="FAD/NAD-bd_sf"/>
</dbReference>
<dbReference type="SUPFAM" id="SSF51905">
    <property type="entry name" value="FAD/NAD(P)-binding domain"/>
    <property type="match status" value="1"/>
</dbReference>
<dbReference type="InterPro" id="IPR023375">
    <property type="entry name" value="ADC_dom_sf"/>
</dbReference>
<dbReference type="GO" id="GO:0016829">
    <property type="term" value="F:lyase activity"/>
    <property type="evidence" value="ECO:0007669"/>
    <property type="project" value="InterPro"/>
</dbReference>
<dbReference type="GO" id="GO:0016491">
    <property type="term" value="F:oxidoreductase activity"/>
    <property type="evidence" value="ECO:0007669"/>
    <property type="project" value="UniProtKB-ARBA"/>
</dbReference>
<dbReference type="Proteomes" id="UP000318483">
    <property type="component" value="Plasmid unnamed2"/>
</dbReference>
<gene>
    <name evidence="1" type="ORF">FPZ52_14105</name>
</gene>
<dbReference type="PANTHER" id="PTHR43563:SF1">
    <property type="entry name" value="AMINE OXIDASE [FLAVIN-CONTAINING] B"/>
    <property type="match status" value="1"/>
</dbReference>
<reference evidence="1 2" key="1">
    <citation type="submission" date="2019-07" db="EMBL/GenBank/DDBJ databases">
        <title>Litoreibacter alkalisoli sp. nov., isolated from saline-alkaline soil.</title>
        <authorList>
            <person name="Wang S."/>
            <person name="Xu L."/>
            <person name="Xing Y.-T."/>
            <person name="Sun J.-Q."/>
        </authorList>
    </citation>
    <scope>NUCLEOTIDE SEQUENCE [LARGE SCALE GENOMIC DNA]</scope>
    <source>
        <strain evidence="1 2">LN3S51</strain>
        <plasmid evidence="1 2">unnamed2</plasmid>
    </source>
</reference>
<keyword evidence="1" id="KW-0614">Plasmid</keyword>
<name>A0A5B8J216_9RHOB</name>
<accession>A0A5B8J216</accession>
<dbReference type="Pfam" id="PF06314">
    <property type="entry name" value="ADC"/>
    <property type="match status" value="1"/>
</dbReference>
<dbReference type="InterPro" id="IPR010451">
    <property type="entry name" value="Acetoacetate_decarboxylase"/>
</dbReference>
<evidence type="ECO:0000313" key="1">
    <source>
        <dbReference type="EMBL" id="QDY70838.1"/>
    </source>
</evidence>
<protein>
    <recommendedName>
        <fullName evidence="3">NAD(P)-binding protein</fullName>
    </recommendedName>
</protein>